<dbReference type="InterPro" id="IPR001126">
    <property type="entry name" value="UmuC"/>
</dbReference>
<dbReference type="AlphaFoldDB" id="A0A1T4LGH2"/>
<dbReference type="InterPro" id="IPR043502">
    <property type="entry name" value="DNA/RNA_pol_sf"/>
</dbReference>
<keyword evidence="10" id="KW-0963">Cytoplasm</keyword>
<keyword evidence="10" id="KW-0235">DNA replication</keyword>
<keyword evidence="10" id="KW-0238">DNA-binding</keyword>
<keyword evidence="7 10" id="KW-0460">Magnesium</keyword>
<dbReference type="FunFam" id="3.40.1170.60:FF:000003">
    <property type="entry name" value="DNA polymerase eta"/>
    <property type="match status" value="1"/>
</dbReference>
<sequence>MDRVILHIDMNAFFASVEQQANPDLRGKPVAVVGSGHRTVITTSSYEARSFGVKTGMAIWEGKRACPELIIVVGDNKKYTDASRQIIAMMRQYTPLVEVFSIDEAFLDVTHSYALFGTAETIAHQLKTRIRDELGLTCSVGIAPNKLLAKLASDMQKPDGLTVIAPDRIKEVLESVTIGDLCGIGRKLERQLNLLGIKKCGQLGRFPADILSRKFGIIGPRLRQMGQGIDNSPVVATEGDEQVKSIGHSMTLGKDIDTRQEILRYLLQLSEMVGRRARRYGVTGRTVSIYVRFADFFTNIQKQTTLNSHINQSGAIYKTAVRLLDGMEISQPVRLLGVCLSNLEYQEQQPSLFAEERRQEQLARAMDAVNDRFGDFKVTFGSMLDTEEKGSHVISPAWRPEGIRSMGLAASQSCTIRTPACCSRHETL</sequence>
<dbReference type="GO" id="GO:0003887">
    <property type="term" value="F:DNA-directed DNA polymerase activity"/>
    <property type="evidence" value="ECO:0007669"/>
    <property type="project" value="UniProtKB-UniRule"/>
</dbReference>
<keyword evidence="3 10" id="KW-0808">Transferase</keyword>
<keyword evidence="13" id="KW-1185">Reference proteome</keyword>
<dbReference type="GO" id="GO:0003684">
    <property type="term" value="F:damaged DNA binding"/>
    <property type="evidence" value="ECO:0007669"/>
    <property type="project" value="InterPro"/>
</dbReference>
<dbReference type="EC" id="2.7.7.7" evidence="10"/>
<dbReference type="HAMAP" id="MF_01113">
    <property type="entry name" value="DNApol_IV"/>
    <property type="match status" value="1"/>
</dbReference>
<comment type="cofactor">
    <cofactor evidence="10">
        <name>Mg(2+)</name>
        <dbReference type="ChEBI" id="CHEBI:18420"/>
    </cofactor>
    <text evidence="10">Binds 2 magnesium ions per subunit.</text>
</comment>
<dbReference type="PANTHER" id="PTHR11076">
    <property type="entry name" value="DNA REPAIR POLYMERASE UMUC / TRANSFERASE FAMILY MEMBER"/>
    <property type="match status" value="1"/>
</dbReference>
<dbReference type="PROSITE" id="PS50173">
    <property type="entry name" value="UMUC"/>
    <property type="match status" value="1"/>
</dbReference>
<comment type="function">
    <text evidence="10">Poorly processive, error-prone DNA polymerase involved in untargeted mutagenesis. Copies undamaged DNA at stalled replication forks, which arise in vivo from mismatched or misaligned primer ends. These misaligned primers can be extended by PolIV. Exhibits no 3'-5' exonuclease (proofreading) activity. May be involved in translesional synthesis, in conjunction with the beta clamp from PolIII.</text>
</comment>
<dbReference type="EMBL" id="FUWR01000003">
    <property type="protein sequence ID" value="SJZ53852.1"/>
    <property type="molecule type" value="Genomic_DNA"/>
</dbReference>
<evidence type="ECO:0000259" key="11">
    <source>
        <dbReference type="PROSITE" id="PS50173"/>
    </source>
</evidence>
<dbReference type="InterPro" id="IPR024728">
    <property type="entry name" value="PolY_HhH_motif"/>
</dbReference>
<dbReference type="CDD" id="cd03586">
    <property type="entry name" value="PolY_Pol_IV_kappa"/>
    <property type="match status" value="1"/>
</dbReference>
<dbReference type="RefSeq" id="WP_078789179.1">
    <property type="nucleotide sequence ID" value="NZ_FUWR01000003.1"/>
</dbReference>
<comment type="subunit">
    <text evidence="10">Monomer.</text>
</comment>
<evidence type="ECO:0000256" key="5">
    <source>
        <dbReference type="ARBA" id="ARBA00022723"/>
    </source>
</evidence>
<keyword evidence="5 10" id="KW-0479">Metal-binding</keyword>
<dbReference type="Gene3D" id="3.40.1170.60">
    <property type="match status" value="1"/>
</dbReference>
<evidence type="ECO:0000256" key="4">
    <source>
        <dbReference type="ARBA" id="ARBA00022695"/>
    </source>
</evidence>
<evidence type="ECO:0000256" key="2">
    <source>
        <dbReference type="ARBA" id="ARBA00022457"/>
    </source>
</evidence>
<evidence type="ECO:0000256" key="9">
    <source>
        <dbReference type="ARBA" id="ARBA00023204"/>
    </source>
</evidence>
<dbReference type="GO" id="GO:0006281">
    <property type="term" value="P:DNA repair"/>
    <property type="evidence" value="ECO:0007669"/>
    <property type="project" value="UniProtKB-UniRule"/>
</dbReference>
<evidence type="ECO:0000256" key="7">
    <source>
        <dbReference type="ARBA" id="ARBA00022842"/>
    </source>
</evidence>
<feature type="site" description="Substrate discrimination" evidence="10">
    <location>
        <position position="14"/>
    </location>
</feature>
<dbReference type="Pfam" id="PF11798">
    <property type="entry name" value="IMS_HHH"/>
    <property type="match status" value="1"/>
</dbReference>
<evidence type="ECO:0000313" key="13">
    <source>
        <dbReference type="Proteomes" id="UP000190102"/>
    </source>
</evidence>
<dbReference type="InterPro" id="IPR017961">
    <property type="entry name" value="DNA_pol_Y-fam_little_finger"/>
</dbReference>
<proteinExistence type="inferred from homology"/>
<keyword evidence="2 10" id="KW-0515">Mutator protein</keyword>
<dbReference type="NCBIfam" id="NF002677">
    <property type="entry name" value="PRK02406.1"/>
    <property type="match status" value="1"/>
</dbReference>
<evidence type="ECO:0000256" key="10">
    <source>
        <dbReference type="HAMAP-Rule" id="MF_01113"/>
    </source>
</evidence>
<comment type="similarity">
    <text evidence="1 10">Belongs to the DNA polymerase type-Y family.</text>
</comment>
<dbReference type="InterPro" id="IPR043128">
    <property type="entry name" value="Rev_trsase/Diguanyl_cyclase"/>
</dbReference>
<dbReference type="SUPFAM" id="SSF56672">
    <property type="entry name" value="DNA/RNA polymerases"/>
    <property type="match status" value="1"/>
</dbReference>
<dbReference type="Gene3D" id="1.10.150.20">
    <property type="entry name" value="5' to 3' exonuclease, C-terminal subdomain"/>
    <property type="match status" value="1"/>
</dbReference>
<dbReference type="GO" id="GO:0000287">
    <property type="term" value="F:magnesium ion binding"/>
    <property type="evidence" value="ECO:0007669"/>
    <property type="project" value="UniProtKB-UniRule"/>
</dbReference>
<dbReference type="GO" id="GO:0006261">
    <property type="term" value="P:DNA-templated DNA replication"/>
    <property type="evidence" value="ECO:0007669"/>
    <property type="project" value="UniProtKB-UniRule"/>
</dbReference>
<keyword evidence="4 10" id="KW-0548">Nucleotidyltransferase</keyword>
<dbReference type="Gene3D" id="3.30.1490.100">
    <property type="entry name" value="DNA polymerase, Y-family, little finger domain"/>
    <property type="match status" value="1"/>
</dbReference>
<organism evidence="12 13">
    <name type="scientific">Trichlorobacter thiogenes</name>
    <dbReference type="NCBI Taxonomy" id="115783"/>
    <lineage>
        <taxon>Bacteria</taxon>
        <taxon>Pseudomonadati</taxon>
        <taxon>Thermodesulfobacteriota</taxon>
        <taxon>Desulfuromonadia</taxon>
        <taxon>Geobacterales</taxon>
        <taxon>Geobacteraceae</taxon>
        <taxon>Trichlorobacter</taxon>
    </lineage>
</organism>
<comment type="catalytic activity">
    <reaction evidence="10">
        <text>DNA(n) + a 2'-deoxyribonucleoside 5'-triphosphate = DNA(n+1) + diphosphate</text>
        <dbReference type="Rhea" id="RHEA:22508"/>
        <dbReference type="Rhea" id="RHEA-COMP:17339"/>
        <dbReference type="Rhea" id="RHEA-COMP:17340"/>
        <dbReference type="ChEBI" id="CHEBI:33019"/>
        <dbReference type="ChEBI" id="CHEBI:61560"/>
        <dbReference type="ChEBI" id="CHEBI:173112"/>
        <dbReference type="EC" id="2.7.7.7"/>
    </reaction>
</comment>
<dbReference type="InterPro" id="IPR022880">
    <property type="entry name" value="DNApol_IV"/>
</dbReference>
<keyword evidence="6 10" id="KW-0227">DNA damage</keyword>
<evidence type="ECO:0000256" key="3">
    <source>
        <dbReference type="ARBA" id="ARBA00022679"/>
    </source>
</evidence>
<dbReference type="InterPro" id="IPR036775">
    <property type="entry name" value="DNA_pol_Y-fam_lit_finger_sf"/>
</dbReference>
<evidence type="ECO:0000313" key="12">
    <source>
        <dbReference type="EMBL" id="SJZ53852.1"/>
    </source>
</evidence>
<dbReference type="Pfam" id="PF00817">
    <property type="entry name" value="IMS"/>
    <property type="match status" value="1"/>
</dbReference>
<dbReference type="PANTHER" id="PTHR11076:SF33">
    <property type="entry name" value="DNA POLYMERASE KAPPA"/>
    <property type="match status" value="1"/>
</dbReference>
<comment type="subcellular location">
    <subcellularLocation>
        <location evidence="10">Cytoplasm</location>
    </subcellularLocation>
</comment>
<accession>A0A1T4LGH2</accession>
<feature type="domain" description="UmuC" evidence="11">
    <location>
        <begin position="5"/>
        <end position="185"/>
    </location>
</feature>
<evidence type="ECO:0000256" key="1">
    <source>
        <dbReference type="ARBA" id="ARBA00010945"/>
    </source>
</evidence>
<dbReference type="OrthoDB" id="9808813at2"/>
<reference evidence="13" key="1">
    <citation type="submission" date="2017-02" db="EMBL/GenBank/DDBJ databases">
        <authorList>
            <person name="Varghese N."/>
            <person name="Submissions S."/>
        </authorList>
    </citation>
    <scope>NUCLEOTIDE SEQUENCE [LARGE SCALE GENOMIC DNA]</scope>
    <source>
        <strain evidence="13">ATCC BAA-34</strain>
    </source>
</reference>
<dbReference type="STRING" id="115783.SAMN02745119_00894"/>
<dbReference type="SUPFAM" id="SSF100879">
    <property type="entry name" value="Lesion bypass DNA polymerase (Y-family), little finger domain"/>
    <property type="match status" value="1"/>
</dbReference>
<dbReference type="NCBIfam" id="NF002848">
    <property type="entry name" value="PRK03103.1"/>
    <property type="match status" value="1"/>
</dbReference>
<feature type="binding site" evidence="10">
    <location>
        <position position="9"/>
    </location>
    <ligand>
        <name>Mg(2+)</name>
        <dbReference type="ChEBI" id="CHEBI:18420"/>
    </ligand>
</feature>
<keyword evidence="9 10" id="KW-0234">DNA repair</keyword>
<dbReference type="InterPro" id="IPR050116">
    <property type="entry name" value="DNA_polymerase-Y"/>
</dbReference>
<dbReference type="GO" id="GO:0042276">
    <property type="term" value="P:error-prone translesion synthesis"/>
    <property type="evidence" value="ECO:0007669"/>
    <property type="project" value="TreeGrafter"/>
</dbReference>
<evidence type="ECO:0000256" key="8">
    <source>
        <dbReference type="ARBA" id="ARBA00022932"/>
    </source>
</evidence>
<dbReference type="GO" id="GO:0009432">
    <property type="term" value="P:SOS response"/>
    <property type="evidence" value="ECO:0007669"/>
    <property type="project" value="TreeGrafter"/>
</dbReference>
<evidence type="ECO:0000256" key="6">
    <source>
        <dbReference type="ARBA" id="ARBA00022763"/>
    </source>
</evidence>
<feature type="binding site" evidence="10">
    <location>
        <position position="103"/>
    </location>
    <ligand>
        <name>Mg(2+)</name>
        <dbReference type="ChEBI" id="CHEBI:18420"/>
    </ligand>
</feature>
<dbReference type="Proteomes" id="UP000190102">
    <property type="component" value="Unassembled WGS sequence"/>
</dbReference>
<dbReference type="Pfam" id="PF11799">
    <property type="entry name" value="IMS_C"/>
    <property type="match status" value="1"/>
</dbReference>
<protein>
    <recommendedName>
        <fullName evidence="10">DNA polymerase IV</fullName>
        <shortName evidence="10">Pol IV</shortName>
        <ecNumber evidence="10">2.7.7.7</ecNumber>
    </recommendedName>
</protein>
<feature type="active site" evidence="10">
    <location>
        <position position="104"/>
    </location>
</feature>
<name>A0A1T4LGH2_9BACT</name>
<gene>
    <name evidence="10" type="primary">dinB</name>
    <name evidence="12" type="ORF">SAMN02745119_00894</name>
</gene>
<keyword evidence="8 10" id="KW-0239">DNA-directed DNA polymerase</keyword>
<dbReference type="Gene3D" id="3.30.70.270">
    <property type="match status" value="1"/>
</dbReference>
<dbReference type="GO" id="GO:0005829">
    <property type="term" value="C:cytosol"/>
    <property type="evidence" value="ECO:0007669"/>
    <property type="project" value="TreeGrafter"/>
</dbReference>